<dbReference type="AlphaFoldDB" id="F2DV33"/>
<dbReference type="EMBL" id="AK367751">
    <property type="protein sequence ID" value="BAJ98954.1"/>
    <property type="molecule type" value="mRNA"/>
</dbReference>
<feature type="non-terminal residue" evidence="1">
    <location>
        <position position="1"/>
    </location>
</feature>
<accession>F2DV33</accession>
<reference evidence="1" key="1">
    <citation type="journal article" date="2011" name="Plant Physiol.">
        <title>Comprehensive sequence analysis of 24,783 barley full-length cDNAs derived from 12 clone libraries.</title>
        <authorList>
            <person name="Matsumoto T."/>
            <person name="Tanaka T."/>
            <person name="Sakai H."/>
            <person name="Amano N."/>
            <person name="Kanamori H."/>
            <person name="Kurita K."/>
            <person name="Kikuta A."/>
            <person name="Kamiya K."/>
            <person name="Yamamoto M."/>
            <person name="Ikawa H."/>
            <person name="Fujii N."/>
            <person name="Hori K."/>
            <person name="Itoh T."/>
            <person name="Sato K."/>
        </authorList>
    </citation>
    <scope>NUCLEOTIDE SEQUENCE</scope>
    <source>
        <tissue evidence="1">Shoot and root</tissue>
    </source>
</reference>
<proteinExistence type="evidence at transcript level"/>
<sequence length="184" mass="21801">LARFAITRPSQSQPLLLVSRLQKESEHGRAEQLQPARRRRGLRDIRRRRRRLRRKEAEAAWLRAAAQAQSLAVVQLLGELLDRVCPHGHHYVIWDRSPIRWAGDHGVRLANCRYLHHHRRPSHGRDLLRLPYLRRTLLLERQALQRATLGPLRLLAHRMVRATLTDRLKHIMFFLFYLLCRPSV</sequence>
<organism evidence="1">
    <name type="scientific">Hordeum vulgare subsp. vulgare</name>
    <name type="common">Domesticated barley</name>
    <dbReference type="NCBI Taxonomy" id="112509"/>
    <lineage>
        <taxon>Eukaryota</taxon>
        <taxon>Viridiplantae</taxon>
        <taxon>Streptophyta</taxon>
        <taxon>Embryophyta</taxon>
        <taxon>Tracheophyta</taxon>
        <taxon>Spermatophyta</taxon>
        <taxon>Magnoliopsida</taxon>
        <taxon>Liliopsida</taxon>
        <taxon>Poales</taxon>
        <taxon>Poaceae</taxon>
        <taxon>BOP clade</taxon>
        <taxon>Pooideae</taxon>
        <taxon>Triticodae</taxon>
        <taxon>Triticeae</taxon>
        <taxon>Hordeinae</taxon>
        <taxon>Hordeum</taxon>
    </lineage>
</organism>
<protein>
    <submittedName>
        <fullName evidence="1">Predicted protein</fullName>
    </submittedName>
</protein>
<name>F2DV33_HORVV</name>
<evidence type="ECO:0000313" key="1">
    <source>
        <dbReference type="EMBL" id="BAJ98954.1"/>
    </source>
</evidence>